<dbReference type="PANTHER" id="PTHR30419">
    <property type="entry name" value="HTH-TYPE TRANSCRIPTIONAL REGULATOR YBHD"/>
    <property type="match status" value="1"/>
</dbReference>
<dbReference type="InterPro" id="IPR005119">
    <property type="entry name" value="LysR_subst-bd"/>
</dbReference>
<dbReference type="InterPro" id="IPR050950">
    <property type="entry name" value="HTH-type_LysR_regulators"/>
</dbReference>
<comment type="caution">
    <text evidence="6">The sequence shown here is derived from an EMBL/GenBank/DDBJ whole genome shotgun (WGS) entry which is preliminary data.</text>
</comment>
<dbReference type="InterPro" id="IPR036388">
    <property type="entry name" value="WH-like_DNA-bd_sf"/>
</dbReference>
<name>A0ABS1V4J6_9PROT</name>
<sequence>MHFDLTDLRLFLHVVEAGSITAGAARSGLALASASARVRGMEEQAGVPLLERGRRGVEPTPAGRTLLHHARLVMGQVERMRGELGDYAHGVKGHVRLLANTAAAAEFLPEPLAAFLAANPSVDIDLDERPSREVARAVAEGLAEIGIAADHADLSGLEVRPFRLDRLVLVVPRGHALAGRARIAFAEALGSDFVGLSGDTALGEHLAGHAARTGTRMRLRVRVRGLDAACRMVALGAGVAVVPETAARRWAGGGALILLPLEEAWAERRLVVVLRRLDALPSHARRLAEHLAAG</sequence>
<dbReference type="PANTHER" id="PTHR30419:SF2">
    <property type="entry name" value="LYSR FAMILY TRANSCRIPTIONAL REGULATOR"/>
    <property type="match status" value="1"/>
</dbReference>
<dbReference type="Gene3D" id="3.40.190.290">
    <property type="match status" value="1"/>
</dbReference>
<dbReference type="CDD" id="cd08421">
    <property type="entry name" value="PBP2_LTTR_like_1"/>
    <property type="match status" value="1"/>
</dbReference>
<protein>
    <submittedName>
        <fullName evidence="6">LysR family transcriptional regulator</fullName>
    </submittedName>
</protein>
<evidence type="ECO:0000313" key="7">
    <source>
        <dbReference type="Proteomes" id="UP000606490"/>
    </source>
</evidence>
<dbReference type="EMBL" id="JAEUXJ010000005">
    <property type="protein sequence ID" value="MBL6456610.1"/>
    <property type="molecule type" value="Genomic_DNA"/>
</dbReference>
<evidence type="ECO:0000256" key="1">
    <source>
        <dbReference type="ARBA" id="ARBA00009437"/>
    </source>
</evidence>
<dbReference type="RefSeq" id="WP_202826336.1">
    <property type="nucleotide sequence ID" value="NZ_JAEUXJ010000005.1"/>
</dbReference>
<accession>A0ABS1V4J6</accession>
<dbReference type="SUPFAM" id="SSF46785">
    <property type="entry name" value="Winged helix' DNA-binding domain"/>
    <property type="match status" value="1"/>
</dbReference>
<dbReference type="Gene3D" id="1.10.10.10">
    <property type="entry name" value="Winged helix-like DNA-binding domain superfamily/Winged helix DNA-binding domain"/>
    <property type="match status" value="1"/>
</dbReference>
<dbReference type="InterPro" id="IPR036390">
    <property type="entry name" value="WH_DNA-bd_sf"/>
</dbReference>
<keyword evidence="3" id="KW-0238">DNA-binding</keyword>
<dbReference type="PROSITE" id="PS50931">
    <property type="entry name" value="HTH_LYSR"/>
    <property type="match status" value="1"/>
</dbReference>
<dbReference type="Pfam" id="PF03466">
    <property type="entry name" value="LysR_substrate"/>
    <property type="match status" value="1"/>
</dbReference>
<keyword evidence="7" id="KW-1185">Reference proteome</keyword>
<evidence type="ECO:0000256" key="4">
    <source>
        <dbReference type="ARBA" id="ARBA00023163"/>
    </source>
</evidence>
<evidence type="ECO:0000256" key="2">
    <source>
        <dbReference type="ARBA" id="ARBA00023015"/>
    </source>
</evidence>
<keyword evidence="2" id="KW-0805">Transcription regulation</keyword>
<feature type="domain" description="HTH lysR-type" evidence="5">
    <location>
        <begin position="3"/>
        <end position="60"/>
    </location>
</feature>
<comment type="similarity">
    <text evidence="1">Belongs to the LysR transcriptional regulatory family.</text>
</comment>
<dbReference type="Pfam" id="PF00126">
    <property type="entry name" value="HTH_1"/>
    <property type="match status" value="1"/>
</dbReference>
<proteinExistence type="inferred from homology"/>
<reference evidence="6 7" key="1">
    <citation type="submission" date="2021-01" db="EMBL/GenBank/DDBJ databases">
        <title>Belnapia mucosa sp. nov. and Belnapia arida sp. nov., isolated from the Tabernas Desert (Almeria, Spain).</title>
        <authorList>
            <person name="Molina-Menor E."/>
            <person name="Vidal-Verdu A."/>
            <person name="Calonge A."/>
            <person name="Satari L."/>
            <person name="Pereto Magraner J."/>
            <person name="Porcar Miralles M."/>
        </authorList>
    </citation>
    <scope>NUCLEOTIDE SEQUENCE [LARGE SCALE GENOMIC DNA]</scope>
    <source>
        <strain evidence="6 7">T6</strain>
    </source>
</reference>
<dbReference type="InterPro" id="IPR000847">
    <property type="entry name" value="LysR_HTH_N"/>
</dbReference>
<evidence type="ECO:0000313" key="6">
    <source>
        <dbReference type="EMBL" id="MBL6456610.1"/>
    </source>
</evidence>
<organism evidence="6 7">
    <name type="scientific">Belnapia mucosa</name>
    <dbReference type="NCBI Taxonomy" id="2804532"/>
    <lineage>
        <taxon>Bacteria</taxon>
        <taxon>Pseudomonadati</taxon>
        <taxon>Pseudomonadota</taxon>
        <taxon>Alphaproteobacteria</taxon>
        <taxon>Acetobacterales</taxon>
        <taxon>Roseomonadaceae</taxon>
        <taxon>Belnapia</taxon>
    </lineage>
</organism>
<dbReference type="Proteomes" id="UP000606490">
    <property type="component" value="Unassembled WGS sequence"/>
</dbReference>
<gene>
    <name evidence="6" type="ORF">JMJ55_14845</name>
</gene>
<evidence type="ECO:0000259" key="5">
    <source>
        <dbReference type="PROSITE" id="PS50931"/>
    </source>
</evidence>
<evidence type="ECO:0000256" key="3">
    <source>
        <dbReference type="ARBA" id="ARBA00023125"/>
    </source>
</evidence>
<keyword evidence="4" id="KW-0804">Transcription</keyword>
<dbReference type="SUPFAM" id="SSF53850">
    <property type="entry name" value="Periplasmic binding protein-like II"/>
    <property type="match status" value="1"/>
</dbReference>